<dbReference type="Gene3D" id="3.30.420.40">
    <property type="match status" value="1"/>
</dbReference>
<organism evidence="1 2">
    <name type="scientific">Neolecta irregularis (strain DAH-3)</name>
    <dbReference type="NCBI Taxonomy" id="1198029"/>
    <lineage>
        <taxon>Eukaryota</taxon>
        <taxon>Fungi</taxon>
        <taxon>Dikarya</taxon>
        <taxon>Ascomycota</taxon>
        <taxon>Taphrinomycotina</taxon>
        <taxon>Neolectales</taxon>
        <taxon>Neolectaceae</taxon>
        <taxon>Neolecta</taxon>
    </lineage>
</organism>
<dbReference type="OrthoDB" id="337660at2759"/>
<comment type="caution">
    <text evidence="1">The sequence shown here is derived from an EMBL/GenBank/DDBJ whole genome shotgun (WGS) entry which is preliminary data.</text>
</comment>
<evidence type="ECO:0000313" key="1">
    <source>
        <dbReference type="EMBL" id="OLL24752.1"/>
    </source>
</evidence>
<dbReference type="InterPro" id="IPR043129">
    <property type="entry name" value="ATPase_NBD"/>
</dbReference>
<dbReference type="AlphaFoldDB" id="A0A1U7LQC8"/>
<dbReference type="SUPFAM" id="SSF53067">
    <property type="entry name" value="Actin-like ATPase domain"/>
    <property type="match status" value="1"/>
</dbReference>
<gene>
    <name evidence="1" type="ORF">NEOLI_002307</name>
</gene>
<proteinExistence type="predicted"/>
<protein>
    <submittedName>
        <fullName evidence="1">Uncharacterized protein</fullName>
    </submittedName>
</protein>
<evidence type="ECO:0000313" key="2">
    <source>
        <dbReference type="Proteomes" id="UP000186594"/>
    </source>
</evidence>
<dbReference type="EMBL" id="LXFE01000641">
    <property type="protein sequence ID" value="OLL24752.1"/>
    <property type="molecule type" value="Genomic_DNA"/>
</dbReference>
<reference evidence="1 2" key="1">
    <citation type="submission" date="2016-04" db="EMBL/GenBank/DDBJ databases">
        <title>Evolutionary innovation and constraint leading to complex multicellularity in the Ascomycota.</title>
        <authorList>
            <person name="Cisse O."/>
            <person name="Nguyen A."/>
            <person name="Hewitt D.A."/>
            <person name="Jedd G."/>
            <person name="Stajich J.E."/>
        </authorList>
    </citation>
    <scope>NUCLEOTIDE SEQUENCE [LARGE SCALE GENOMIC DNA]</scope>
    <source>
        <strain evidence="1 2">DAH-3</strain>
    </source>
</reference>
<dbReference type="Proteomes" id="UP000186594">
    <property type="component" value="Unassembled WGS sequence"/>
</dbReference>
<sequence>MTSEQPGDHTTPTDKLMTKSTLANVSTIPLLSPPRKRTNTQLGTDDRVVLDIGSRFLKAGFTGEPSPRCVLEFTTKDMKRHNVKTQCEEACRLEGVVYLLGFAE</sequence>
<name>A0A1U7LQC8_NEOID</name>
<accession>A0A1U7LQC8</accession>
<keyword evidence="2" id="KW-1185">Reference proteome</keyword>